<protein>
    <submittedName>
        <fullName evidence="2">Uncharacterized protein</fullName>
    </submittedName>
</protein>
<sequence length="128" mass="13950">MRPTKNKTICVKEEDHRAGALIEATRGCPSARSAGEAPERGWRAHEHGLCVPCSDGRISPCVAGECQVRPRAIRKKKKKSPSRERHRSHTCPDLPRARMPHLPSSPQNITGALRAPPLGLSSSNLVGH</sequence>
<feature type="region of interest" description="Disordered" evidence="1">
    <location>
        <begin position="71"/>
        <end position="128"/>
    </location>
</feature>
<evidence type="ECO:0000313" key="2">
    <source>
        <dbReference type="EMBL" id="KAF6734150.1"/>
    </source>
</evidence>
<name>A0A834FHE0_ORYME</name>
<organism evidence="2 3">
    <name type="scientific">Oryzias melastigma</name>
    <name type="common">Marine medaka</name>
    <dbReference type="NCBI Taxonomy" id="30732"/>
    <lineage>
        <taxon>Eukaryota</taxon>
        <taxon>Metazoa</taxon>
        <taxon>Chordata</taxon>
        <taxon>Craniata</taxon>
        <taxon>Vertebrata</taxon>
        <taxon>Euteleostomi</taxon>
        <taxon>Actinopterygii</taxon>
        <taxon>Neopterygii</taxon>
        <taxon>Teleostei</taxon>
        <taxon>Neoteleostei</taxon>
        <taxon>Acanthomorphata</taxon>
        <taxon>Ovalentaria</taxon>
        <taxon>Atherinomorphae</taxon>
        <taxon>Beloniformes</taxon>
        <taxon>Adrianichthyidae</taxon>
        <taxon>Oryziinae</taxon>
        <taxon>Oryzias</taxon>
    </lineage>
</organism>
<comment type="caution">
    <text evidence="2">The sequence shown here is derived from an EMBL/GenBank/DDBJ whole genome shotgun (WGS) entry which is preliminary data.</text>
</comment>
<proteinExistence type="predicted"/>
<gene>
    <name evidence="2" type="ORF">FQA47_012659</name>
</gene>
<dbReference type="EMBL" id="WKFB01000141">
    <property type="protein sequence ID" value="KAF6734150.1"/>
    <property type="molecule type" value="Genomic_DNA"/>
</dbReference>
<evidence type="ECO:0000313" key="3">
    <source>
        <dbReference type="Proteomes" id="UP000646548"/>
    </source>
</evidence>
<feature type="compositionally biased region" description="Basic residues" evidence="1">
    <location>
        <begin position="71"/>
        <end position="89"/>
    </location>
</feature>
<reference evidence="2" key="1">
    <citation type="journal article" name="BMC Genomics">
        <title>Long-read sequencing and de novo genome assembly of marine medaka (Oryzias melastigma).</title>
        <authorList>
            <person name="Liang P."/>
            <person name="Saqib H.S.A."/>
            <person name="Ni X."/>
            <person name="Shen Y."/>
        </authorList>
    </citation>
    <scope>NUCLEOTIDE SEQUENCE</scope>
    <source>
        <strain evidence="2">Bigg-433</strain>
    </source>
</reference>
<evidence type="ECO:0000256" key="1">
    <source>
        <dbReference type="SAM" id="MobiDB-lite"/>
    </source>
</evidence>
<dbReference type="Proteomes" id="UP000646548">
    <property type="component" value="Unassembled WGS sequence"/>
</dbReference>
<accession>A0A834FHE0</accession>
<dbReference type="AlphaFoldDB" id="A0A834FHE0"/>